<dbReference type="GO" id="GO:0003960">
    <property type="term" value="F:quinone reductase (NADPH) activity"/>
    <property type="evidence" value="ECO:0007669"/>
    <property type="project" value="TreeGrafter"/>
</dbReference>
<keyword evidence="2" id="KW-0560">Oxidoreductase</keyword>
<keyword evidence="1" id="KW-0521">NADP</keyword>
<dbReference type="AlphaFoldDB" id="A0A1I5HYB2"/>
<dbReference type="PANTHER" id="PTHR48106:SF13">
    <property type="entry name" value="QUINONE OXIDOREDUCTASE-RELATED"/>
    <property type="match status" value="1"/>
</dbReference>
<protein>
    <submittedName>
        <fullName evidence="4">NADPH2:quinone reductase</fullName>
    </submittedName>
</protein>
<evidence type="ECO:0000259" key="3">
    <source>
        <dbReference type="SMART" id="SM00829"/>
    </source>
</evidence>
<dbReference type="EMBL" id="FOVH01000007">
    <property type="protein sequence ID" value="SFO53312.1"/>
    <property type="molecule type" value="Genomic_DNA"/>
</dbReference>
<evidence type="ECO:0000313" key="5">
    <source>
        <dbReference type="Proteomes" id="UP000183413"/>
    </source>
</evidence>
<dbReference type="SUPFAM" id="SSF50129">
    <property type="entry name" value="GroES-like"/>
    <property type="match status" value="1"/>
</dbReference>
<dbReference type="InterPro" id="IPR020843">
    <property type="entry name" value="ER"/>
</dbReference>
<evidence type="ECO:0000256" key="1">
    <source>
        <dbReference type="ARBA" id="ARBA00022857"/>
    </source>
</evidence>
<dbReference type="PANTHER" id="PTHR48106">
    <property type="entry name" value="QUINONE OXIDOREDUCTASE PIG3-RELATED"/>
    <property type="match status" value="1"/>
</dbReference>
<dbReference type="Gene3D" id="3.40.50.720">
    <property type="entry name" value="NAD(P)-binding Rossmann-like Domain"/>
    <property type="match status" value="1"/>
</dbReference>
<dbReference type="Proteomes" id="UP000183413">
    <property type="component" value="Unassembled WGS sequence"/>
</dbReference>
<dbReference type="InterPro" id="IPR011032">
    <property type="entry name" value="GroES-like_sf"/>
</dbReference>
<dbReference type="SMART" id="SM00829">
    <property type="entry name" value="PKS_ER"/>
    <property type="match status" value="1"/>
</dbReference>
<gene>
    <name evidence="4" type="ORF">SAMN04489713_10710</name>
</gene>
<reference evidence="4 5" key="1">
    <citation type="submission" date="2016-10" db="EMBL/GenBank/DDBJ databases">
        <authorList>
            <person name="de Groot N.N."/>
        </authorList>
    </citation>
    <scope>NUCLEOTIDE SEQUENCE [LARGE SCALE GENOMIC DNA]</scope>
    <source>
        <strain evidence="4 5">DSM 43067</strain>
    </source>
</reference>
<dbReference type="Pfam" id="PF00107">
    <property type="entry name" value="ADH_zinc_N"/>
    <property type="match status" value="1"/>
</dbReference>
<dbReference type="InterPro" id="IPR036291">
    <property type="entry name" value="NAD(P)-bd_dom_sf"/>
</dbReference>
<dbReference type="InParanoid" id="A0A1I5HYB2"/>
<dbReference type="InterPro" id="IPR013149">
    <property type="entry name" value="ADH-like_C"/>
</dbReference>
<sequence>MSEMSAVVVRELGGPEALRPERTAIPEPGAGAVLIRVSRSVVNFADDRMCRTGVNHFTGRVDPPPFVPGGEIVGTRRDTGERVVALCRTGGYAQFAVASEDAVFPVPEQIEDEAALAVFVPGLTAAFLLDVAGLPAADTSVVIHGASGAVGRVLLRLLRGGPCRVIASASTPRSREGIARDGTTVIDAEPDGLTERIRAACGGRPVDVVLDPIGGPVLEASLGALAPRGRLVTFGNASGAAATVDPRSLIVGSRTVTGFWLMDHTHDRAACEAHLARLFALADDLATTPARTFPLDEAAKAMTTTRERAHTSRVLLDPWA</sequence>
<dbReference type="GO" id="GO:0070402">
    <property type="term" value="F:NADPH binding"/>
    <property type="evidence" value="ECO:0007669"/>
    <property type="project" value="TreeGrafter"/>
</dbReference>
<organism evidence="4 5">
    <name type="scientific">Actinomadura madurae</name>
    <dbReference type="NCBI Taxonomy" id="1993"/>
    <lineage>
        <taxon>Bacteria</taxon>
        <taxon>Bacillati</taxon>
        <taxon>Actinomycetota</taxon>
        <taxon>Actinomycetes</taxon>
        <taxon>Streptosporangiales</taxon>
        <taxon>Thermomonosporaceae</taxon>
        <taxon>Actinomadura</taxon>
    </lineage>
</organism>
<dbReference type="Gene3D" id="3.90.180.10">
    <property type="entry name" value="Medium-chain alcohol dehydrogenases, catalytic domain"/>
    <property type="match status" value="1"/>
</dbReference>
<dbReference type="SUPFAM" id="SSF51735">
    <property type="entry name" value="NAD(P)-binding Rossmann-fold domains"/>
    <property type="match status" value="1"/>
</dbReference>
<keyword evidence="5" id="KW-1185">Reference proteome</keyword>
<dbReference type="eggNOG" id="COG0604">
    <property type="taxonomic scope" value="Bacteria"/>
</dbReference>
<name>A0A1I5HYB2_9ACTN</name>
<evidence type="ECO:0000313" key="4">
    <source>
        <dbReference type="EMBL" id="SFO53312.1"/>
    </source>
</evidence>
<proteinExistence type="predicted"/>
<dbReference type="GO" id="GO:0005829">
    <property type="term" value="C:cytosol"/>
    <property type="evidence" value="ECO:0007669"/>
    <property type="project" value="TreeGrafter"/>
</dbReference>
<dbReference type="STRING" id="1993.SAMN04489713_10710"/>
<evidence type="ECO:0000256" key="2">
    <source>
        <dbReference type="ARBA" id="ARBA00023002"/>
    </source>
</evidence>
<dbReference type="GO" id="GO:0035925">
    <property type="term" value="F:mRNA 3'-UTR AU-rich region binding"/>
    <property type="evidence" value="ECO:0007669"/>
    <property type="project" value="TreeGrafter"/>
</dbReference>
<feature type="domain" description="Enoyl reductase (ER)" evidence="3">
    <location>
        <begin position="13"/>
        <end position="316"/>
    </location>
</feature>
<accession>A0A1I5HYB2</accession>